<feature type="repeat" description="TPR" evidence="3">
    <location>
        <begin position="228"/>
        <end position="261"/>
    </location>
</feature>
<organism evidence="7 8">
    <name type="scientific">Virgibacillus chiguensis</name>
    <dbReference type="NCBI Taxonomy" id="411959"/>
    <lineage>
        <taxon>Bacteria</taxon>
        <taxon>Bacillati</taxon>
        <taxon>Bacillota</taxon>
        <taxon>Bacilli</taxon>
        <taxon>Bacillales</taxon>
        <taxon>Bacillaceae</taxon>
        <taxon>Virgibacillus</taxon>
    </lineage>
</organism>
<dbReference type="InterPro" id="IPR011990">
    <property type="entry name" value="TPR-like_helical_dom_sf"/>
</dbReference>
<dbReference type="Gene3D" id="1.10.260.40">
    <property type="entry name" value="lambda repressor-like DNA-binding domains"/>
    <property type="match status" value="1"/>
</dbReference>
<dbReference type="GO" id="GO:0046872">
    <property type="term" value="F:metal ion binding"/>
    <property type="evidence" value="ECO:0007669"/>
    <property type="project" value="UniProtKB-KW"/>
</dbReference>
<evidence type="ECO:0000259" key="5">
    <source>
        <dbReference type="PROSITE" id="PS50943"/>
    </source>
</evidence>
<feature type="domain" description="HTH cro/C1-type" evidence="5">
    <location>
        <begin position="10"/>
        <end position="63"/>
    </location>
</feature>
<dbReference type="PROSITE" id="PS50943">
    <property type="entry name" value="HTH_CROC1"/>
    <property type="match status" value="1"/>
</dbReference>
<dbReference type="PROSITE" id="PS51007">
    <property type="entry name" value="CYTC"/>
    <property type="match status" value="1"/>
</dbReference>
<dbReference type="AlphaFoldDB" id="A0A1M5QLG5"/>
<evidence type="ECO:0000313" key="7">
    <source>
        <dbReference type="EMBL" id="SHH14975.1"/>
    </source>
</evidence>
<dbReference type="GO" id="GO:0020037">
    <property type="term" value="F:heme binding"/>
    <property type="evidence" value="ECO:0007669"/>
    <property type="project" value="InterPro"/>
</dbReference>
<evidence type="ECO:0000256" key="4">
    <source>
        <dbReference type="PROSITE-ProRule" id="PRU00433"/>
    </source>
</evidence>
<dbReference type="InterPro" id="IPR019734">
    <property type="entry name" value="TPR_rpt"/>
</dbReference>
<dbReference type="OrthoDB" id="252257at2"/>
<keyword evidence="4" id="KW-0349">Heme</keyword>
<dbReference type="SMART" id="SM00530">
    <property type="entry name" value="HTH_XRE"/>
    <property type="match status" value="1"/>
</dbReference>
<dbReference type="SUPFAM" id="SSF47413">
    <property type="entry name" value="lambda repressor-like DNA-binding domains"/>
    <property type="match status" value="1"/>
</dbReference>
<sequence length="427" mass="50763">MNLVHIGSFIKLHRLKCKMTQEELSEGIVSLSYLSKIENQKTNASPEILQLLCDRLGIEISEDTDREIEEKCKEWYDMLFDENDKKVMTEKYEELQPLMERKINQHTIMFEIHTIRYYIVLRDLGKALHIMNKLHDMADSFNYEESYYWHKFKGNYYTHKEVHQEALRNYKLAEKVIRLANIVDKEIADLYYALSITHNYLRADLEAVDYANRAMTVFQQNYNFNRCAQCHIILGISYQRVKDLDAAIKNYNLALHLGELNKNETIVYLAHYNFGYLYSMMGNSEEAIKHYLLAIETKDLAYKTKIDALTHLVQELYMIGEYEKAKAYVKQAKEILELAKCKYDDFYNGYHNYMIQVYTCLLYDDFKKFKTILTDDFIPYLTRRGDYSNLVFYAKLLATHLEEKGKYKESVEYYKLANSSYDQLIKL</sequence>
<dbReference type="InterPro" id="IPR001387">
    <property type="entry name" value="Cro/C1-type_HTH"/>
</dbReference>
<reference evidence="8" key="1">
    <citation type="submission" date="2016-11" db="EMBL/GenBank/DDBJ databases">
        <authorList>
            <person name="Varghese N."/>
            <person name="Submissions S."/>
        </authorList>
    </citation>
    <scope>NUCLEOTIDE SEQUENCE [LARGE SCALE GENOMIC DNA]</scope>
    <source>
        <strain evidence="8">CGMCC 1.6496</strain>
    </source>
</reference>
<evidence type="ECO:0000256" key="1">
    <source>
        <dbReference type="ARBA" id="ARBA00022723"/>
    </source>
</evidence>
<dbReference type="GO" id="GO:0003677">
    <property type="term" value="F:DNA binding"/>
    <property type="evidence" value="ECO:0007669"/>
    <property type="project" value="InterPro"/>
</dbReference>
<evidence type="ECO:0000256" key="2">
    <source>
        <dbReference type="ARBA" id="ARBA00023004"/>
    </source>
</evidence>
<keyword evidence="1 4" id="KW-0479">Metal-binding</keyword>
<dbReference type="CDD" id="cd00093">
    <property type="entry name" value="HTH_XRE"/>
    <property type="match status" value="1"/>
</dbReference>
<keyword evidence="3" id="KW-0802">TPR repeat</keyword>
<evidence type="ECO:0000256" key="3">
    <source>
        <dbReference type="PROSITE-ProRule" id="PRU00339"/>
    </source>
</evidence>
<dbReference type="SUPFAM" id="SSF48452">
    <property type="entry name" value="TPR-like"/>
    <property type="match status" value="1"/>
</dbReference>
<proteinExistence type="predicted"/>
<dbReference type="Proteomes" id="UP000184079">
    <property type="component" value="Unassembled WGS sequence"/>
</dbReference>
<dbReference type="GO" id="GO:0009055">
    <property type="term" value="F:electron transfer activity"/>
    <property type="evidence" value="ECO:0007669"/>
    <property type="project" value="InterPro"/>
</dbReference>
<keyword evidence="8" id="KW-1185">Reference proteome</keyword>
<protein>
    <submittedName>
        <fullName evidence="7">Tetratricopeptide repeat-containing protein</fullName>
    </submittedName>
</protein>
<dbReference type="Pfam" id="PF01381">
    <property type="entry name" value="HTH_3"/>
    <property type="match status" value="1"/>
</dbReference>
<dbReference type="Pfam" id="PF13181">
    <property type="entry name" value="TPR_8"/>
    <property type="match status" value="1"/>
</dbReference>
<dbReference type="EMBL" id="FQXD01000004">
    <property type="protein sequence ID" value="SHH14975.1"/>
    <property type="molecule type" value="Genomic_DNA"/>
</dbReference>
<dbReference type="InterPro" id="IPR009056">
    <property type="entry name" value="Cyt_c-like_dom"/>
</dbReference>
<name>A0A1M5QLG5_9BACI</name>
<evidence type="ECO:0000259" key="6">
    <source>
        <dbReference type="PROSITE" id="PS51007"/>
    </source>
</evidence>
<dbReference type="SMART" id="SM00028">
    <property type="entry name" value="TPR"/>
    <property type="match status" value="4"/>
</dbReference>
<feature type="domain" description="Cytochrome c" evidence="6">
    <location>
        <begin position="209"/>
        <end position="333"/>
    </location>
</feature>
<dbReference type="Gene3D" id="1.25.40.10">
    <property type="entry name" value="Tetratricopeptide repeat domain"/>
    <property type="match status" value="1"/>
</dbReference>
<dbReference type="PROSITE" id="PS50005">
    <property type="entry name" value="TPR"/>
    <property type="match status" value="1"/>
</dbReference>
<evidence type="ECO:0000313" key="8">
    <source>
        <dbReference type="Proteomes" id="UP000184079"/>
    </source>
</evidence>
<accession>A0A1M5QLG5</accession>
<keyword evidence="2 4" id="KW-0408">Iron</keyword>
<gene>
    <name evidence="7" type="ORF">SAMN05421807_104191</name>
</gene>
<dbReference type="InterPro" id="IPR010982">
    <property type="entry name" value="Lambda_DNA-bd_dom_sf"/>
</dbReference>